<feature type="transmembrane region" description="Helical" evidence="1">
    <location>
        <begin position="24"/>
        <end position="45"/>
    </location>
</feature>
<dbReference type="EMBL" id="JBEXRX010000042">
    <property type="protein sequence ID" value="MEU0153475.1"/>
    <property type="molecule type" value="Genomic_DNA"/>
</dbReference>
<evidence type="ECO:0000256" key="1">
    <source>
        <dbReference type="SAM" id="Phobius"/>
    </source>
</evidence>
<keyword evidence="1" id="KW-0472">Membrane</keyword>
<dbReference type="RefSeq" id="WP_355665283.1">
    <property type="nucleotide sequence ID" value="NZ_JBEXRX010000042.1"/>
</dbReference>
<keyword evidence="3" id="KW-1185">Reference proteome</keyword>
<reference evidence="2 3" key="1">
    <citation type="submission" date="2024-06" db="EMBL/GenBank/DDBJ databases">
        <title>The Natural Products Discovery Center: Release of the First 8490 Sequenced Strains for Exploring Actinobacteria Biosynthetic Diversity.</title>
        <authorList>
            <person name="Kalkreuter E."/>
            <person name="Kautsar S.A."/>
            <person name="Yang D."/>
            <person name="Bader C.D."/>
            <person name="Teijaro C.N."/>
            <person name="Fluegel L."/>
            <person name="Davis C.M."/>
            <person name="Simpson J.R."/>
            <person name="Lauterbach L."/>
            <person name="Steele A.D."/>
            <person name="Gui C."/>
            <person name="Meng S."/>
            <person name="Li G."/>
            <person name="Viehrig K."/>
            <person name="Ye F."/>
            <person name="Su P."/>
            <person name="Kiefer A.F."/>
            <person name="Nichols A."/>
            <person name="Cepeda A.J."/>
            <person name="Yan W."/>
            <person name="Fan B."/>
            <person name="Jiang Y."/>
            <person name="Adhikari A."/>
            <person name="Zheng C.-J."/>
            <person name="Schuster L."/>
            <person name="Cowan T.M."/>
            <person name="Smanski M.J."/>
            <person name="Chevrette M.G."/>
            <person name="De Carvalho L.P.S."/>
            <person name="Shen B."/>
        </authorList>
    </citation>
    <scope>NUCLEOTIDE SEQUENCE [LARGE SCALE GENOMIC DNA]</scope>
    <source>
        <strain evidence="2 3">NPDC006286</strain>
    </source>
</reference>
<evidence type="ECO:0008006" key="4">
    <source>
        <dbReference type="Google" id="ProtNLM"/>
    </source>
</evidence>
<keyword evidence="1" id="KW-0812">Transmembrane</keyword>
<dbReference type="Proteomes" id="UP001550348">
    <property type="component" value="Unassembled WGS sequence"/>
</dbReference>
<name>A0ABV2VL05_9ACTN</name>
<proteinExistence type="predicted"/>
<sequence>MTTPHTPATDPDAATATPPQVSRMIVLMLANLALSALLTGLMLVFQEHLLDYQLAHLDLPAGPIRPPSARRCAPRCGPGCCPSRWSHSPTSG</sequence>
<accession>A0ABV2VL05</accession>
<evidence type="ECO:0000313" key="3">
    <source>
        <dbReference type="Proteomes" id="UP001550348"/>
    </source>
</evidence>
<keyword evidence="1" id="KW-1133">Transmembrane helix</keyword>
<gene>
    <name evidence="2" type="ORF">ABZ071_16430</name>
</gene>
<organism evidence="2 3">
    <name type="scientific">Micromonospora fulviviridis</name>
    <dbReference type="NCBI Taxonomy" id="47860"/>
    <lineage>
        <taxon>Bacteria</taxon>
        <taxon>Bacillati</taxon>
        <taxon>Actinomycetota</taxon>
        <taxon>Actinomycetes</taxon>
        <taxon>Micromonosporales</taxon>
        <taxon>Micromonosporaceae</taxon>
        <taxon>Micromonospora</taxon>
    </lineage>
</organism>
<protein>
    <recommendedName>
        <fullName evidence="4">MFS transporter</fullName>
    </recommendedName>
</protein>
<comment type="caution">
    <text evidence="2">The sequence shown here is derived from an EMBL/GenBank/DDBJ whole genome shotgun (WGS) entry which is preliminary data.</text>
</comment>
<evidence type="ECO:0000313" key="2">
    <source>
        <dbReference type="EMBL" id="MEU0153475.1"/>
    </source>
</evidence>